<proteinExistence type="predicted"/>
<reference evidence="1" key="1">
    <citation type="submission" date="2020-05" db="EMBL/GenBank/DDBJ databases">
        <authorList>
            <person name="Chiriac C."/>
            <person name="Salcher M."/>
            <person name="Ghai R."/>
            <person name="Kavagutti S V."/>
        </authorList>
    </citation>
    <scope>NUCLEOTIDE SEQUENCE</scope>
</reference>
<protein>
    <recommendedName>
        <fullName evidence="2">DHHA1 domain-containing protein</fullName>
    </recommendedName>
</protein>
<accession>A0A6J5SD21</accession>
<dbReference type="Gene3D" id="3.10.310.30">
    <property type="match status" value="1"/>
</dbReference>
<dbReference type="SUPFAM" id="SSF64182">
    <property type="entry name" value="DHH phosphoesterases"/>
    <property type="match status" value="1"/>
</dbReference>
<dbReference type="EMBL" id="LR797377">
    <property type="protein sequence ID" value="CAB4211726.1"/>
    <property type="molecule type" value="Genomic_DNA"/>
</dbReference>
<evidence type="ECO:0008006" key="2">
    <source>
        <dbReference type="Google" id="ProtNLM"/>
    </source>
</evidence>
<sequence length="285" mass="32239">MKCFYHSADKDGHCSGAIVKMVYPDCEMIGINYGQPFPWETIAVDDVVFMVDFSLQPFADMILLKEACAQLVWIDHHKSAIEERDLAGVPIGGMQLVGKAGCELTWDYLIDRIDISTPRAVFMLGRYDVWDWMNHPGAMEFQKGMWQFDTDPNNTEFWERLFTDDELVEEITHNGGLLLAAQKKDNESYLRATGFETMLNGFRVLAVNKGLTNSTLFDSGYDPEKHDAMVSFCWYRDKWKISVYADDKTHPEVDASLICKIYGGGGHKGASGFQCDVLPFNLVPA</sequence>
<organism evidence="1">
    <name type="scientific">uncultured Caudovirales phage</name>
    <dbReference type="NCBI Taxonomy" id="2100421"/>
    <lineage>
        <taxon>Viruses</taxon>
        <taxon>Duplodnaviria</taxon>
        <taxon>Heunggongvirae</taxon>
        <taxon>Uroviricota</taxon>
        <taxon>Caudoviricetes</taxon>
        <taxon>Peduoviridae</taxon>
        <taxon>Maltschvirus</taxon>
        <taxon>Maltschvirus maltsch</taxon>
    </lineage>
</organism>
<gene>
    <name evidence="1" type="ORF">UFOVP1419_12</name>
</gene>
<dbReference type="InterPro" id="IPR038763">
    <property type="entry name" value="DHH_sf"/>
</dbReference>
<evidence type="ECO:0000313" key="1">
    <source>
        <dbReference type="EMBL" id="CAB4211726.1"/>
    </source>
</evidence>
<name>A0A6J5SD21_9CAUD</name>